<evidence type="ECO:0000313" key="18">
    <source>
        <dbReference type="Proteomes" id="UP000178417"/>
    </source>
</evidence>
<keyword evidence="5" id="KW-0328">Glycosyltransferase</keyword>
<evidence type="ECO:0000259" key="16">
    <source>
        <dbReference type="Pfam" id="PF00912"/>
    </source>
</evidence>
<evidence type="ECO:0000259" key="15">
    <source>
        <dbReference type="Pfam" id="PF00905"/>
    </source>
</evidence>
<feature type="transmembrane region" description="Helical" evidence="14">
    <location>
        <begin position="7"/>
        <end position="27"/>
    </location>
</feature>
<evidence type="ECO:0000256" key="13">
    <source>
        <dbReference type="ARBA" id="ARBA00049902"/>
    </source>
</evidence>
<keyword evidence="3" id="KW-0121">Carboxypeptidase</keyword>
<comment type="catalytic activity">
    <reaction evidence="13">
        <text>[GlcNAc-(1-&gt;4)-Mur2Ac(oyl-L-Ala-gamma-D-Glu-L-Lys-D-Ala-D-Ala)](n)-di-trans,octa-cis-undecaprenyl diphosphate + beta-D-GlcNAc-(1-&gt;4)-Mur2Ac(oyl-L-Ala-gamma-D-Glu-L-Lys-D-Ala-D-Ala)-di-trans,octa-cis-undecaprenyl diphosphate = [GlcNAc-(1-&gt;4)-Mur2Ac(oyl-L-Ala-gamma-D-Glu-L-Lys-D-Ala-D-Ala)](n+1)-di-trans,octa-cis-undecaprenyl diphosphate + di-trans,octa-cis-undecaprenyl diphosphate + H(+)</text>
        <dbReference type="Rhea" id="RHEA:23708"/>
        <dbReference type="Rhea" id="RHEA-COMP:9602"/>
        <dbReference type="Rhea" id="RHEA-COMP:9603"/>
        <dbReference type="ChEBI" id="CHEBI:15378"/>
        <dbReference type="ChEBI" id="CHEBI:58405"/>
        <dbReference type="ChEBI" id="CHEBI:60033"/>
        <dbReference type="ChEBI" id="CHEBI:78435"/>
        <dbReference type="EC" id="2.4.99.28"/>
    </reaction>
</comment>
<dbReference type="InterPro" id="IPR036950">
    <property type="entry name" value="PBP_transglycosylase"/>
</dbReference>
<dbReference type="GO" id="GO:0030288">
    <property type="term" value="C:outer membrane-bounded periplasmic space"/>
    <property type="evidence" value="ECO:0007669"/>
    <property type="project" value="TreeGrafter"/>
</dbReference>
<dbReference type="SUPFAM" id="SSF53955">
    <property type="entry name" value="Lysozyme-like"/>
    <property type="match status" value="1"/>
</dbReference>
<organism evidence="17 18">
    <name type="scientific">candidate division WOR-1 bacterium RIFOXYB2_FULL_37_13</name>
    <dbReference type="NCBI Taxonomy" id="1802579"/>
    <lineage>
        <taxon>Bacteria</taxon>
        <taxon>Bacillati</taxon>
        <taxon>Saganbacteria</taxon>
    </lineage>
</organism>
<accession>A0A1F4SN54</accession>
<reference evidence="17 18" key="1">
    <citation type="journal article" date="2016" name="Nat. Commun.">
        <title>Thousands of microbial genomes shed light on interconnected biogeochemical processes in an aquifer system.</title>
        <authorList>
            <person name="Anantharaman K."/>
            <person name="Brown C.T."/>
            <person name="Hug L.A."/>
            <person name="Sharon I."/>
            <person name="Castelle C.J."/>
            <person name="Probst A.J."/>
            <person name="Thomas B.C."/>
            <person name="Singh A."/>
            <person name="Wilkins M.J."/>
            <person name="Karaoz U."/>
            <person name="Brodie E.L."/>
            <person name="Williams K.H."/>
            <person name="Hubbard S.S."/>
            <person name="Banfield J.F."/>
        </authorList>
    </citation>
    <scope>NUCLEOTIDE SEQUENCE [LARGE SCALE GENOMIC DNA]</scope>
</reference>
<keyword evidence="8" id="KW-0133">Cell shape</keyword>
<dbReference type="InterPro" id="IPR050396">
    <property type="entry name" value="Glycosyltr_51/Transpeptidase"/>
</dbReference>
<dbReference type="Proteomes" id="UP000178417">
    <property type="component" value="Unassembled WGS sequence"/>
</dbReference>
<evidence type="ECO:0000256" key="11">
    <source>
        <dbReference type="ARBA" id="ARBA00023316"/>
    </source>
</evidence>
<evidence type="ECO:0000256" key="7">
    <source>
        <dbReference type="ARBA" id="ARBA00022801"/>
    </source>
</evidence>
<dbReference type="GO" id="GO:0006508">
    <property type="term" value="P:proteolysis"/>
    <property type="evidence" value="ECO:0007669"/>
    <property type="project" value="UniProtKB-KW"/>
</dbReference>
<keyword evidence="7" id="KW-0378">Hydrolase</keyword>
<dbReference type="GO" id="GO:0009252">
    <property type="term" value="P:peptidoglycan biosynthetic process"/>
    <property type="evidence" value="ECO:0007669"/>
    <property type="project" value="UniProtKB-KW"/>
</dbReference>
<keyword evidence="14" id="KW-0472">Membrane</keyword>
<proteinExistence type="inferred from homology"/>
<comment type="similarity">
    <text evidence="1">In the C-terminal section; belongs to the transpeptidase family.</text>
</comment>
<dbReference type="GO" id="GO:0009002">
    <property type="term" value="F:serine-type D-Ala-D-Ala carboxypeptidase activity"/>
    <property type="evidence" value="ECO:0007669"/>
    <property type="project" value="UniProtKB-EC"/>
</dbReference>
<evidence type="ECO:0000256" key="10">
    <source>
        <dbReference type="ARBA" id="ARBA00023268"/>
    </source>
</evidence>
<dbReference type="GO" id="GO:0008955">
    <property type="term" value="F:peptidoglycan glycosyltransferase activity"/>
    <property type="evidence" value="ECO:0007669"/>
    <property type="project" value="UniProtKB-EC"/>
</dbReference>
<keyword evidence="4" id="KW-0645">Protease</keyword>
<protein>
    <submittedName>
        <fullName evidence="17">Uncharacterized protein</fullName>
    </submittedName>
</protein>
<dbReference type="PANTHER" id="PTHR32282:SF33">
    <property type="entry name" value="PEPTIDOGLYCAN GLYCOSYLTRANSFERASE"/>
    <property type="match status" value="1"/>
</dbReference>
<comment type="caution">
    <text evidence="17">The sequence shown here is derived from an EMBL/GenBank/DDBJ whole genome shotgun (WGS) entry which is preliminary data.</text>
</comment>
<dbReference type="Pfam" id="PF00905">
    <property type="entry name" value="Transpeptidase"/>
    <property type="match status" value="1"/>
</dbReference>
<dbReference type="InterPro" id="IPR023346">
    <property type="entry name" value="Lysozyme-like_dom_sf"/>
</dbReference>
<dbReference type="InterPro" id="IPR012338">
    <property type="entry name" value="Beta-lactam/transpept-like"/>
</dbReference>
<keyword evidence="9" id="KW-0573">Peptidoglycan synthesis</keyword>
<name>A0A1F4SN54_UNCSA</name>
<dbReference type="Gene3D" id="1.10.3810.10">
    <property type="entry name" value="Biosynthetic peptidoglycan transglycosylase-like"/>
    <property type="match status" value="1"/>
</dbReference>
<evidence type="ECO:0000256" key="4">
    <source>
        <dbReference type="ARBA" id="ARBA00022670"/>
    </source>
</evidence>
<dbReference type="Gene3D" id="3.40.710.10">
    <property type="entry name" value="DD-peptidase/beta-lactamase superfamily"/>
    <property type="match status" value="1"/>
</dbReference>
<comment type="catalytic activity">
    <reaction evidence="12">
        <text>Preferential cleavage: (Ac)2-L-Lys-D-Ala-|-D-Ala. Also transpeptidation of peptidyl-alanyl moieties that are N-acyl substituents of D-alanine.</text>
        <dbReference type="EC" id="3.4.16.4"/>
    </reaction>
</comment>
<dbReference type="PANTHER" id="PTHR32282">
    <property type="entry name" value="BINDING PROTEIN TRANSPEPTIDASE, PUTATIVE-RELATED"/>
    <property type="match status" value="1"/>
</dbReference>
<dbReference type="Pfam" id="PF00912">
    <property type="entry name" value="Transgly"/>
    <property type="match status" value="1"/>
</dbReference>
<evidence type="ECO:0000313" key="17">
    <source>
        <dbReference type="EMBL" id="OGC21133.1"/>
    </source>
</evidence>
<evidence type="ECO:0000256" key="1">
    <source>
        <dbReference type="ARBA" id="ARBA00007090"/>
    </source>
</evidence>
<evidence type="ECO:0000256" key="2">
    <source>
        <dbReference type="ARBA" id="ARBA00007739"/>
    </source>
</evidence>
<feature type="domain" description="Penicillin-binding protein transpeptidase" evidence="15">
    <location>
        <begin position="320"/>
        <end position="559"/>
    </location>
</feature>
<evidence type="ECO:0000256" key="6">
    <source>
        <dbReference type="ARBA" id="ARBA00022679"/>
    </source>
</evidence>
<dbReference type="STRING" id="1802579.A2310_03820"/>
<sequence>MKSSKEIIVIFLFLLAVFSGLFIQILLSLPKVDTLETYVPSEATTLFSDDNKPLARFHQEENRRIVSLPYMSPFIKKAAVSIEDERFYLHHGVDPRGILRAIFSNLLKGRISEGASTITQQLARNLFLTRKKTVIRKLAEALLAFQIERRFTKQEILEYYLNQIYFGHNAYGIESASYLYFDKHAKDLTLAESAMIAGIIEGPEIYSPYKSLKLAKARQKIVLAKMIDLKMISRQQAQMAYNEPLNIHPENLKKFGNLAPYFVNYIFQELIENFGEEVVNKGGLRVYTTLDTDMQVAAQDTVTYFIEKEGLTYKFSQASLLAIDPRNGYIKAMVGGADFEKSQFNRTIQSKRQPGSAFKPFVYVTAIEKGISPGSTINDELTTFDVFRNRWNPYGKWIPQNFNGKFNGNVTLQYALEKSLNIPAIKLLEKVGISSVVSMAKRLGIKSHLTPSLSLALGASEVSMLEITSAFGVFANKGIKYEPVAISKIVDRNGNVIFQNEQQGKQSIDQNVAAVITFMMQRVLSNGTGVQGQISRPAAAKTGTSQDFKDAWLIGFTPQLVAGVWVGNDDNTPMKGVAEVAVCPRMWKNFMTKALEYQPVLKFDPPNGLYSYNICLDSGLLITPYCPKTRTTNAWFFENDAPKSDCNLHKFNTLNNIEEDDERKEDKNEEGY</sequence>
<dbReference type="InterPro" id="IPR001264">
    <property type="entry name" value="Glyco_trans_51"/>
</dbReference>
<keyword evidence="10" id="KW-0511">Multifunctional enzyme</keyword>
<keyword evidence="11" id="KW-0961">Cell wall biogenesis/degradation</keyword>
<keyword evidence="14" id="KW-0812">Transmembrane</keyword>
<dbReference type="GO" id="GO:0071555">
    <property type="term" value="P:cell wall organization"/>
    <property type="evidence" value="ECO:0007669"/>
    <property type="project" value="UniProtKB-KW"/>
</dbReference>
<dbReference type="GO" id="GO:0008360">
    <property type="term" value="P:regulation of cell shape"/>
    <property type="evidence" value="ECO:0007669"/>
    <property type="project" value="UniProtKB-KW"/>
</dbReference>
<dbReference type="FunFam" id="1.10.3810.10:FF:000001">
    <property type="entry name" value="Penicillin-binding protein 1A"/>
    <property type="match status" value="1"/>
</dbReference>
<evidence type="ECO:0000256" key="5">
    <source>
        <dbReference type="ARBA" id="ARBA00022676"/>
    </source>
</evidence>
<gene>
    <name evidence="17" type="ORF">A2310_03820</name>
</gene>
<evidence type="ECO:0000256" key="12">
    <source>
        <dbReference type="ARBA" id="ARBA00034000"/>
    </source>
</evidence>
<evidence type="ECO:0000256" key="14">
    <source>
        <dbReference type="SAM" id="Phobius"/>
    </source>
</evidence>
<dbReference type="GO" id="GO:0008658">
    <property type="term" value="F:penicillin binding"/>
    <property type="evidence" value="ECO:0007669"/>
    <property type="project" value="InterPro"/>
</dbReference>
<comment type="similarity">
    <text evidence="2">In the N-terminal section; belongs to the glycosyltransferase 51 family.</text>
</comment>
<evidence type="ECO:0000256" key="9">
    <source>
        <dbReference type="ARBA" id="ARBA00022984"/>
    </source>
</evidence>
<dbReference type="SUPFAM" id="SSF56601">
    <property type="entry name" value="beta-lactamase/transpeptidase-like"/>
    <property type="match status" value="1"/>
</dbReference>
<evidence type="ECO:0000256" key="3">
    <source>
        <dbReference type="ARBA" id="ARBA00022645"/>
    </source>
</evidence>
<keyword evidence="6" id="KW-0808">Transferase</keyword>
<dbReference type="NCBIfam" id="TIGR02074">
    <property type="entry name" value="PBP_1a_fam"/>
    <property type="match status" value="1"/>
</dbReference>
<dbReference type="AlphaFoldDB" id="A0A1F4SN54"/>
<keyword evidence="14" id="KW-1133">Transmembrane helix</keyword>
<dbReference type="EMBL" id="MEUB01000048">
    <property type="protein sequence ID" value="OGC21133.1"/>
    <property type="molecule type" value="Genomic_DNA"/>
</dbReference>
<feature type="domain" description="Glycosyl transferase family 51" evidence="16">
    <location>
        <begin position="51"/>
        <end position="226"/>
    </location>
</feature>
<evidence type="ECO:0000256" key="8">
    <source>
        <dbReference type="ARBA" id="ARBA00022960"/>
    </source>
</evidence>
<dbReference type="InterPro" id="IPR001460">
    <property type="entry name" value="PCN-bd_Tpept"/>
</dbReference>